<sequence>MVKFIVNNYKKYIFVFFIVYLLIFTVFYSETTKPKGDEVHYLIATESIVRDNDIYLENNYPDGVTSMFGYLKLDKHTVIGRGNHEILGHGLTIFPFIIAPFYFAAGKLGASLFFCLITVILFQQTIKFSELVTNSHLTSWVVCPGLFLTLPLSQYSLLLFPEVIAGLLIVYNLCEVITKNKLGILSAILIGLLPWIHFRFLTVSIFFLLFWFSRQFKKITKQFFLPLILIFVYFLSIFLIYGSFDFNKTFMNSGSAYSGNIISNIINLLIDRQYGLIPNNPIFLLVLPGFYFLFRSNKKKALLIIALIFFEIMPFINSNDWHGGFAPPGRYLTAVVPIIIPLIVLSITKSRYFLTKTIFLLGFMWGYFVYIINLLQSPNYGYLYKDGFTPYLNKISIWSNLYFYYLFPSYFPDGKITVLHWIWICTILIISYLVFKKGGKVKTKA</sequence>
<feature type="transmembrane region" description="Helical" evidence="1">
    <location>
        <begin position="93"/>
        <end position="122"/>
    </location>
</feature>
<feature type="transmembrane region" description="Helical" evidence="1">
    <location>
        <begin position="329"/>
        <end position="346"/>
    </location>
</feature>
<accession>A0A0G0A2Q4</accession>
<keyword evidence="1" id="KW-0812">Transmembrane</keyword>
<feature type="transmembrane region" description="Helical" evidence="1">
    <location>
        <begin position="12"/>
        <end position="29"/>
    </location>
</feature>
<gene>
    <name evidence="2" type="ORF">UR35_C0001G0088</name>
</gene>
<organism evidence="2 3">
    <name type="scientific">Candidatus Woesebacteria bacterium GW2011_GWB1_33_22</name>
    <dbReference type="NCBI Taxonomy" id="1618566"/>
    <lineage>
        <taxon>Bacteria</taxon>
        <taxon>Candidatus Woeseibacteriota</taxon>
    </lineage>
</organism>
<evidence type="ECO:0000313" key="2">
    <source>
        <dbReference type="EMBL" id="KKP45491.1"/>
    </source>
</evidence>
<protein>
    <recommendedName>
        <fullName evidence="4">Glycosyltransferase RgtA/B/C/D-like domain-containing protein</fullName>
    </recommendedName>
</protein>
<feature type="transmembrane region" description="Helical" evidence="1">
    <location>
        <begin position="418"/>
        <end position="435"/>
    </location>
</feature>
<feature type="transmembrane region" description="Helical" evidence="1">
    <location>
        <begin position="301"/>
        <end position="317"/>
    </location>
</feature>
<feature type="transmembrane region" description="Helical" evidence="1">
    <location>
        <begin position="184"/>
        <end position="211"/>
    </location>
</feature>
<dbReference type="AlphaFoldDB" id="A0A0G0A2Q4"/>
<evidence type="ECO:0000256" key="1">
    <source>
        <dbReference type="SAM" id="Phobius"/>
    </source>
</evidence>
<feature type="transmembrane region" description="Helical" evidence="1">
    <location>
        <begin position="223"/>
        <end position="244"/>
    </location>
</feature>
<dbReference type="EMBL" id="LBOW01000001">
    <property type="protein sequence ID" value="KKP45491.1"/>
    <property type="molecule type" value="Genomic_DNA"/>
</dbReference>
<feature type="transmembrane region" description="Helical" evidence="1">
    <location>
        <begin position="358"/>
        <end position="375"/>
    </location>
</feature>
<dbReference type="Proteomes" id="UP000034778">
    <property type="component" value="Unassembled WGS sequence"/>
</dbReference>
<keyword evidence="1" id="KW-0472">Membrane</keyword>
<comment type="caution">
    <text evidence="2">The sequence shown here is derived from an EMBL/GenBank/DDBJ whole genome shotgun (WGS) entry which is preliminary data.</text>
</comment>
<evidence type="ECO:0000313" key="3">
    <source>
        <dbReference type="Proteomes" id="UP000034778"/>
    </source>
</evidence>
<dbReference type="STRING" id="1618566.UR35_C0001G0088"/>
<name>A0A0G0A2Q4_9BACT</name>
<evidence type="ECO:0008006" key="4">
    <source>
        <dbReference type="Google" id="ProtNLM"/>
    </source>
</evidence>
<proteinExistence type="predicted"/>
<keyword evidence="1" id="KW-1133">Transmembrane helix</keyword>
<feature type="transmembrane region" description="Helical" evidence="1">
    <location>
        <begin position="276"/>
        <end position="294"/>
    </location>
</feature>
<reference evidence="2 3" key="1">
    <citation type="journal article" date="2015" name="Nature">
        <title>rRNA introns, odd ribosomes, and small enigmatic genomes across a large radiation of phyla.</title>
        <authorList>
            <person name="Brown C.T."/>
            <person name="Hug L.A."/>
            <person name="Thomas B.C."/>
            <person name="Sharon I."/>
            <person name="Castelle C.J."/>
            <person name="Singh A."/>
            <person name="Wilkins M.J."/>
            <person name="Williams K.H."/>
            <person name="Banfield J.F."/>
        </authorList>
    </citation>
    <scope>NUCLEOTIDE SEQUENCE [LARGE SCALE GENOMIC DNA]</scope>
</reference>